<feature type="compositionally biased region" description="Polar residues" evidence="1">
    <location>
        <begin position="1"/>
        <end position="11"/>
    </location>
</feature>
<accession>A0A6I5NJ34</accession>
<feature type="region of interest" description="Disordered" evidence="1">
    <location>
        <begin position="1"/>
        <end position="27"/>
    </location>
</feature>
<organism evidence="2 3">
    <name type="scientific">Bifidobacterium choloepi</name>
    <dbReference type="NCBI Taxonomy" id="2614131"/>
    <lineage>
        <taxon>Bacteria</taxon>
        <taxon>Bacillati</taxon>
        <taxon>Actinomycetota</taxon>
        <taxon>Actinomycetes</taxon>
        <taxon>Bifidobacteriales</taxon>
        <taxon>Bifidobacteriaceae</taxon>
        <taxon>Bifidobacterium</taxon>
    </lineage>
</organism>
<sequence length="107" mass="12006">MNNTEEGNNQPFFHRFSAGRSGADRAKTSAPLPFLPQFFAVKPARGFGRFYPCNFPFRGRNCPLLFPQIHPDSPNFYLSGEITEDSREKATHHHAKAPWKGAVAEGD</sequence>
<reference evidence="2 3" key="1">
    <citation type="submission" date="2019-09" db="EMBL/GenBank/DDBJ databases">
        <title>Phylogenetic characterization of a novel taxon of the genus Bifidobacterium: Bifidobacterium choloepi sp. nov.</title>
        <authorList>
            <person name="Modesto M."/>
            <person name="Satti M."/>
        </authorList>
    </citation>
    <scope>NUCLEOTIDE SEQUENCE [LARGE SCALE GENOMIC DNA]</scope>
    <source>
        <strain evidence="2 3">BRDM6</strain>
    </source>
</reference>
<protein>
    <submittedName>
        <fullName evidence="2">Uncharacterized protein</fullName>
    </submittedName>
</protein>
<evidence type="ECO:0000256" key="1">
    <source>
        <dbReference type="SAM" id="MobiDB-lite"/>
    </source>
</evidence>
<name>A0A6I5NJ34_9BIFI</name>
<evidence type="ECO:0000313" key="3">
    <source>
        <dbReference type="Proteomes" id="UP000469292"/>
    </source>
</evidence>
<dbReference type="Proteomes" id="UP000469292">
    <property type="component" value="Unassembled WGS sequence"/>
</dbReference>
<dbReference type="EMBL" id="VYSG01000003">
    <property type="protein sequence ID" value="NEG70393.1"/>
    <property type="molecule type" value="Genomic_DNA"/>
</dbReference>
<proteinExistence type="predicted"/>
<gene>
    <name evidence="2" type="ORF">F6S87_07260</name>
</gene>
<feature type="region of interest" description="Disordered" evidence="1">
    <location>
        <begin position="83"/>
        <end position="107"/>
    </location>
</feature>
<dbReference type="AlphaFoldDB" id="A0A6I5NJ34"/>
<evidence type="ECO:0000313" key="2">
    <source>
        <dbReference type="EMBL" id="NEG70393.1"/>
    </source>
</evidence>
<keyword evidence="3" id="KW-1185">Reference proteome</keyword>
<comment type="caution">
    <text evidence="2">The sequence shown here is derived from an EMBL/GenBank/DDBJ whole genome shotgun (WGS) entry which is preliminary data.</text>
</comment>